<gene>
    <name evidence="1" type="ORF">K8I29_06520</name>
</gene>
<dbReference type="AlphaFoldDB" id="A0A953JB35"/>
<name>A0A953JB35_9BACT</name>
<reference evidence="1" key="1">
    <citation type="journal article" date="2021" name="bioRxiv">
        <title>Unraveling nitrogen, sulfur and carbon metabolic pathways and microbial community transcriptional responses to substrate deprivation and toxicity stresses in a bioreactor mimicking anoxic brackish coastal sediment conditions.</title>
        <authorList>
            <person name="Martins P.D."/>
            <person name="Echeveste M.J."/>
            <person name="Arshad A."/>
            <person name="Kurth J."/>
            <person name="Ouboter H."/>
            <person name="Jetten M.S.M."/>
            <person name="Welte C.U."/>
        </authorList>
    </citation>
    <scope>NUCLEOTIDE SEQUENCE</scope>
    <source>
        <strain evidence="1">MAG_39</strain>
    </source>
</reference>
<dbReference type="EMBL" id="JAIOIV010000050">
    <property type="protein sequence ID" value="MBZ0155855.1"/>
    <property type="molecule type" value="Genomic_DNA"/>
</dbReference>
<dbReference type="Pfam" id="PF06935">
    <property type="entry name" value="DUF1284"/>
    <property type="match status" value="1"/>
</dbReference>
<accession>A0A953JB35</accession>
<reference evidence="1" key="2">
    <citation type="submission" date="2021-08" db="EMBL/GenBank/DDBJ databases">
        <authorList>
            <person name="Dalcin Martins P."/>
        </authorList>
    </citation>
    <scope>NUCLEOTIDE SEQUENCE</scope>
    <source>
        <strain evidence="1">MAG_39</strain>
    </source>
</reference>
<proteinExistence type="predicted"/>
<evidence type="ECO:0000313" key="2">
    <source>
        <dbReference type="Proteomes" id="UP000705867"/>
    </source>
</evidence>
<sequence>MKNLHHKRRRLRGHHLVCLHFYSGEGYNAAFVENLEGVLSAVEQGGVEAVLGADAVCAQCPSLDNDRCSHSEQADTEIRKMDEKALELLRVRPGETLDWREIRGRIPGIFPLWHNAFCIACGWKGACDRNEQYRRMSTPLPRQSGPHGK</sequence>
<comment type="caution">
    <text evidence="1">The sequence shown here is derived from an EMBL/GenBank/DDBJ whole genome shotgun (WGS) entry which is preliminary data.</text>
</comment>
<evidence type="ECO:0000313" key="1">
    <source>
        <dbReference type="EMBL" id="MBZ0155855.1"/>
    </source>
</evidence>
<dbReference type="InterPro" id="IPR009702">
    <property type="entry name" value="DUF1284"/>
</dbReference>
<protein>
    <submittedName>
        <fullName evidence="1">DUF1284 domain-containing protein</fullName>
    </submittedName>
</protein>
<dbReference type="Proteomes" id="UP000705867">
    <property type="component" value="Unassembled WGS sequence"/>
</dbReference>
<organism evidence="1 2">
    <name type="scientific">Candidatus Nitrobium versatile</name>
    <dbReference type="NCBI Taxonomy" id="2884831"/>
    <lineage>
        <taxon>Bacteria</taxon>
        <taxon>Pseudomonadati</taxon>
        <taxon>Nitrospirota</taxon>
        <taxon>Nitrospiria</taxon>
        <taxon>Nitrospirales</taxon>
        <taxon>Nitrospiraceae</taxon>
        <taxon>Candidatus Nitrobium</taxon>
    </lineage>
</organism>